<dbReference type="InterPro" id="IPR042538">
    <property type="entry name" value="Nucleoporin_Nup155_C_3"/>
</dbReference>
<accession>A0A085NF24</accession>
<dbReference type="Gene3D" id="1.20.120.1880">
    <property type="entry name" value="Nucleoporin, helical C-terminal domain"/>
    <property type="match status" value="1"/>
</dbReference>
<evidence type="ECO:0000259" key="6">
    <source>
        <dbReference type="Pfam" id="PF03177"/>
    </source>
</evidence>
<name>A0A085NF24_9BILA</name>
<comment type="similarity">
    <text evidence="2">Belongs to the non-repetitive/WGA-negative nucleoporin family.</text>
</comment>
<dbReference type="Proteomes" id="UP000030758">
    <property type="component" value="Unassembled WGS sequence"/>
</dbReference>
<dbReference type="InterPro" id="IPR007187">
    <property type="entry name" value="Nucleoporin_Nup133/Nup155_C"/>
</dbReference>
<reference evidence="8" key="1">
    <citation type="journal article" date="2014" name="Nat. Genet.">
        <title>Genome and transcriptome of the porcine whipworm Trichuris suis.</title>
        <authorList>
            <person name="Jex A.R."/>
            <person name="Nejsum P."/>
            <person name="Schwarz E.M."/>
            <person name="Hu L."/>
            <person name="Young N.D."/>
            <person name="Hall R.S."/>
            <person name="Korhonen P.K."/>
            <person name="Liao S."/>
            <person name="Thamsborg S."/>
            <person name="Xia J."/>
            <person name="Xu P."/>
            <person name="Wang S."/>
            <person name="Scheerlinck J.P."/>
            <person name="Hofmann A."/>
            <person name="Sternberg P.W."/>
            <person name="Wang J."/>
            <person name="Gasser R.B."/>
        </authorList>
    </citation>
    <scope>NUCLEOTIDE SEQUENCE [LARGE SCALE GENOMIC DNA]</scope>
    <source>
        <strain evidence="8">DCEP-RM93F</strain>
    </source>
</reference>
<dbReference type="PANTHER" id="PTHR10350">
    <property type="entry name" value="NUCLEAR PORE COMPLEX PROTEIN NUP155"/>
    <property type="match status" value="1"/>
</dbReference>
<dbReference type="GO" id="GO:0006405">
    <property type="term" value="P:RNA export from nucleus"/>
    <property type="evidence" value="ECO:0007669"/>
    <property type="project" value="TreeGrafter"/>
</dbReference>
<evidence type="ECO:0000256" key="2">
    <source>
        <dbReference type="ARBA" id="ARBA00007373"/>
    </source>
</evidence>
<dbReference type="InterPro" id="IPR042537">
    <property type="entry name" value="Nucleoporin_Nup155_C_2"/>
</dbReference>
<dbReference type="Gene3D" id="1.20.58.1780">
    <property type="match status" value="1"/>
</dbReference>
<evidence type="ECO:0000256" key="3">
    <source>
        <dbReference type="ARBA" id="ARBA00022448"/>
    </source>
</evidence>
<evidence type="ECO:0008006" key="9">
    <source>
        <dbReference type="Google" id="ProtNLM"/>
    </source>
</evidence>
<evidence type="ECO:0000256" key="1">
    <source>
        <dbReference type="ARBA" id="ARBA00004123"/>
    </source>
</evidence>
<evidence type="ECO:0000256" key="5">
    <source>
        <dbReference type="SAM" id="MobiDB-lite"/>
    </source>
</evidence>
<dbReference type="Pfam" id="PF08801">
    <property type="entry name" value="Nucleoporin_N"/>
    <property type="match status" value="1"/>
</dbReference>
<proteinExistence type="inferred from homology"/>
<dbReference type="Gene3D" id="1.25.40.450">
    <property type="entry name" value="Nucleoporin, helical domain, N-terminal subdomain"/>
    <property type="match status" value="1"/>
</dbReference>
<comment type="subcellular location">
    <subcellularLocation>
        <location evidence="1">Nucleus</location>
    </subcellularLocation>
</comment>
<keyword evidence="3" id="KW-0813">Transport</keyword>
<dbReference type="InterPro" id="IPR004870">
    <property type="entry name" value="Nucleoporin_Nup155"/>
</dbReference>
<dbReference type="Pfam" id="PF03177">
    <property type="entry name" value="Nucleoporin_C"/>
    <property type="match status" value="1"/>
</dbReference>
<organism evidence="8">
    <name type="scientific">Trichuris suis</name>
    <name type="common">pig whipworm</name>
    <dbReference type="NCBI Taxonomy" id="68888"/>
    <lineage>
        <taxon>Eukaryota</taxon>
        <taxon>Metazoa</taxon>
        <taxon>Ecdysozoa</taxon>
        <taxon>Nematoda</taxon>
        <taxon>Enoplea</taxon>
        <taxon>Dorylaimia</taxon>
        <taxon>Trichinellida</taxon>
        <taxon>Trichuridae</taxon>
        <taxon>Trichuris</taxon>
    </lineage>
</organism>
<keyword evidence="4" id="KW-0539">Nucleus</keyword>
<dbReference type="InterPro" id="IPR014908">
    <property type="entry name" value="Nucleoporin_Nup133/Nup155_N"/>
</dbReference>
<dbReference type="GO" id="GO:0044611">
    <property type="term" value="C:nuclear pore inner ring"/>
    <property type="evidence" value="ECO:0007669"/>
    <property type="project" value="TreeGrafter"/>
</dbReference>
<feature type="domain" description="Nucleoporin Nup133/Nup155-like N-terminal" evidence="7">
    <location>
        <begin position="98"/>
        <end position="532"/>
    </location>
</feature>
<dbReference type="Gene3D" id="1.25.40.440">
    <property type="entry name" value="Nucleoporin, helical domain, central subdomain"/>
    <property type="match status" value="1"/>
</dbReference>
<dbReference type="GO" id="GO:0017056">
    <property type="term" value="F:structural constituent of nuclear pore"/>
    <property type="evidence" value="ECO:0007669"/>
    <property type="project" value="InterPro"/>
</dbReference>
<protein>
    <recommendedName>
        <fullName evidence="9">Nucleoporin Nup133/Nup155-like N-terminal domain-containing protein</fullName>
    </recommendedName>
</protein>
<gene>
    <name evidence="8" type="ORF">M514_03406</name>
</gene>
<dbReference type="GO" id="GO:0006606">
    <property type="term" value="P:protein import into nucleus"/>
    <property type="evidence" value="ECO:0007669"/>
    <property type="project" value="TreeGrafter"/>
</dbReference>
<sequence>MVFSTASHPETDSTAYSPSEQIDLNRPDEFRFGQTASASPMDTSVIQPLQLLMESQRRDALHCDIGEKQLRSRLFVSGLNAEEYASFENAYASSWLDFKVRFVQRFPQELLDQIARMQTSCKMGILNYVGYAWVSVDTELFVWNYFGRLSELSYYDGAEHVIQAVEIVRVKPEARVTGKPSFLLCIATASNIMLSSITFLNPDTGERLKDISGRSFENWELHLSAKPLFLIPTDGVSILSLCCLHNGRLFYAGDDGSLYEVYYDSRTLLGARSWKQNMSDSFISVLVPRFLKAVLSSGKLEQITCDESRHILFTRNANDTINVYDLGEDGSKFDYVTSLYRRDIQACASSFSTQIDVSALVPIVSITAIPMCASTVLNLEAVSHAGVRLYFSCYERSSGKSQAPTALKLVHIRFPPGWAMGSSISKPELIESSFNLCGQSFLMEKNPDCDALWCFNACPFNYVPELIETTARFQMTGRIWTVKELAPDASELQSQPLYFVQPCSLVHHPSTTDVSVHTNPVRRFAVLTTDSVTVVNIRTSQEILLNLVASFGYASEEVLRFYKIHGVTQSNALCAALLCSSDTVNRQIVQQLVQLLILNRGEASFQLSQQQIASFGSFAGAGATADSAISGKTLLPADLPLSACCHPFNAPNVSEIFFSNRHDAFYLHFARIARLCWNMPIAVVRKSGSSELVIKNIIAYEDLLPFSAHLDSFITFMRSECERLRQHSNSALTDIEARSLLEDGHQERSAATSAMTNVQADKSVLAEARRLDTESVCALLPFAVLYKEVIGLLQLLIDHQFHVVVSVLPPAVKKRLLSTPLRELMLTDNGVFCSLINGLITLYLADGASVRIITAKLRQVCPSLFTSADAVAARAAELLYKAQCTMFVERKEQFLNDALSLYEAVVERVDLERVCAELLKFPCYEGIVRLVLAVSEKIDPEDKALTIERDDNLPASIVEKSEAKQLYNRRLGYYEIITNVLHKLISACAEKSDTGRDVLDARVKRLLQMIWQKPDRLLHYTIFEWFIAMSLEDELLKSGSVFLERFILEQLKLENGKHSTLMQLLANFYEHKHRFAEAASVLVRLAELETNEFTLNDRLEFALRAKVCLQASNVSPLERNEILQKLTDQLDVLELQNSLAEMLERHARINPDIKDAIDQLRCKLFTTTELYEDIAERFNLPDCKLAICVCSSYYRQPLIEQLWTDIIEQECELSRSVGPEEQPVYLAASLINLAQRLTEFPRYLPLTVITLQLFQVASAQCFPANWVPSTIEQMGLNLLEAIYCLNDCFKTMVGIGRLVTDASKKDDLKRFKSAEQIGGQQKLFAKEIGGQDQHSQLYCFDVINCSINLALVSLEDVLKARPTDVADLANVLNYIDRTLTGISNSNEARRLKSDVKKTLSLLGTLATQ</sequence>
<dbReference type="PANTHER" id="PTHR10350:SF6">
    <property type="entry name" value="NUCLEAR PORE COMPLEX PROTEIN NUP155"/>
    <property type="match status" value="1"/>
</dbReference>
<dbReference type="InterPro" id="IPR042533">
    <property type="entry name" value="Nucleoporin_Nup155_C_1"/>
</dbReference>
<evidence type="ECO:0000313" key="8">
    <source>
        <dbReference type="EMBL" id="KFD68070.1"/>
    </source>
</evidence>
<evidence type="ECO:0000259" key="7">
    <source>
        <dbReference type="Pfam" id="PF08801"/>
    </source>
</evidence>
<feature type="region of interest" description="Disordered" evidence="5">
    <location>
        <begin position="1"/>
        <end position="21"/>
    </location>
</feature>
<dbReference type="GO" id="GO:0036228">
    <property type="term" value="P:protein localization to nuclear inner membrane"/>
    <property type="evidence" value="ECO:0007669"/>
    <property type="project" value="TreeGrafter"/>
</dbReference>
<dbReference type="GO" id="GO:0000972">
    <property type="term" value="P:transcription-dependent tethering of RNA polymerase II gene DNA at nuclear periphery"/>
    <property type="evidence" value="ECO:0007669"/>
    <property type="project" value="TreeGrafter"/>
</dbReference>
<dbReference type="EMBL" id="KL367508">
    <property type="protein sequence ID" value="KFD68070.1"/>
    <property type="molecule type" value="Genomic_DNA"/>
</dbReference>
<evidence type="ECO:0000256" key="4">
    <source>
        <dbReference type="ARBA" id="ARBA00023242"/>
    </source>
</evidence>
<feature type="domain" description="Nucleoporin Nup133/Nup155-like C-terminal" evidence="6">
    <location>
        <begin position="659"/>
        <end position="1291"/>
    </location>
</feature>